<dbReference type="AlphaFoldDB" id="A0A9P0MNB3"/>
<gene>
    <name evidence="2" type="ORF">ACAOBT_LOCUS35040</name>
</gene>
<keyword evidence="3" id="KW-1185">Reference proteome</keyword>
<sequence>DSSSLSNLGSVLRTTAVFALIVSHACIILLAAGSGSLACMARQQWMKRCIKTLSLVSPLIPKQDTIINGPQLVHA</sequence>
<organism evidence="2 3">
    <name type="scientific">Acanthoscelides obtectus</name>
    <name type="common">Bean weevil</name>
    <name type="synonym">Bruchus obtectus</name>
    <dbReference type="NCBI Taxonomy" id="200917"/>
    <lineage>
        <taxon>Eukaryota</taxon>
        <taxon>Metazoa</taxon>
        <taxon>Ecdysozoa</taxon>
        <taxon>Arthropoda</taxon>
        <taxon>Hexapoda</taxon>
        <taxon>Insecta</taxon>
        <taxon>Pterygota</taxon>
        <taxon>Neoptera</taxon>
        <taxon>Endopterygota</taxon>
        <taxon>Coleoptera</taxon>
        <taxon>Polyphaga</taxon>
        <taxon>Cucujiformia</taxon>
        <taxon>Chrysomeloidea</taxon>
        <taxon>Chrysomelidae</taxon>
        <taxon>Bruchinae</taxon>
        <taxon>Bruchini</taxon>
        <taxon>Acanthoscelides</taxon>
    </lineage>
</organism>
<dbReference type="Proteomes" id="UP001152888">
    <property type="component" value="Unassembled WGS sequence"/>
</dbReference>
<dbReference type="EMBL" id="CAKOFQ010008778">
    <property type="protein sequence ID" value="CAH2015930.1"/>
    <property type="molecule type" value="Genomic_DNA"/>
</dbReference>
<evidence type="ECO:0000256" key="1">
    <source>
        <dbReference type="SAM" id="Phobius"/>
    </source>
</evidence>
<protein>
    <submittedName>
        <fullName evidence="2">Uncharacterized protein</fullName>
    </submittedName>
</protein>
<feature type="non-terminal residue" evidence="2">
    <location>
        <position position="75"/>
    </location>
</feature>
<keyword evidence="1" id="KW-0812">Transmembrane</keyword>
<name>A0A9P0MNB3_ACAOB</name>
<accession>A0A9P0MNB3</accession>
<proteinExistence type="predicted"/>
<reference evidence="2" key="1">
    <citation type="submission" date="2022-03" db="EMBL/GenBank/DDBJ databases">
        <authorList>
            <person name="Sayadi A."/>
        </authorList>
    </citation>
    <scope>NUCLEOTIDE SEQUENCE</scope>
</reference>
<evidence type="ECO:0000313" key="3">
    <source>
        <dbReference type="Proteomes" id="UP001152888"/>
    </source>
</evidence>
<evidence type="ECO:0000313" key="2">
    <source>
        <dbReference type="EMBL" id="CAH2015930.1"/>
    </source>
</evidence>
<comment type="caution">
    <text evidence="2">The sequence shown here is derived from an EMBL/GenBank/DDBJ whole genome shotgun (WGS) entry which is preliminary data.</text>
</comment>
<keyword evidence="1" id="KW-0472">Membrane</keyword>
<feature type="transmembrane region" description="Helical" evidence="1">
    <location>
        <begin position="16"/>
        <end position="41"/>
    </location>
</feature>
<keyword evidence="1" id="KW-1133">Transmembrane helix</keyword>